<sequence length="602" mass="67501">MVHPVARSNQVNGRGRAETNCGEKNQNNGMQKQQWPNFPRTGKNILKLAKLTDTLFPGIPLVLLLIITQANGNPHEPMAWKLYSLPESKLIQTQIGPGKWNFSVHLYSLIPIEQGSPVFTPDLAKLQAQCKAFYICPANNPGRSYCNYPGHFYCGYWGCETIASNWKTRGDKYIDVTWGPPGCTPPKHDFDGHPKRPCGSVSCTRIEIIIKEPQDDTWLVGHIWGIRYWESGADRGSCFRIVKEKLPHDPLSLGPNLVLNPPTSSEEKVAPIIVVTPPPDSLSETINNTVTEFSLSRDLELSESKDPLWNLMQASYRALNESKPNLTEECWLCYNVRPPYFEAIGKPGRIQWSNGSNPRECPWDDQRNHTQGITIQLVTGQGKCIGTVPKKYQPLCNQTVTVETIERHKNRNDKWAIPTPGAKWVCSDIGVTPCLSLNVFDQSQFCVQVIIVPRLIYHTSEEVLRHFEGDLNRQKREPITVVTLATLLIAGRVGAGTGIASLVKGQELQSLQMAVDEDLAKIEQSIQNLATSVKSLSEVLLQNRRGLDLLFLKEGGLCVALNEECCSFADHTGVVQDTMSELRKRLDQRKKDHEAGRSWYEN</sequence>
<reference evidence="2" key="3">
    <citation type="submission" date="2025-09" db="UniProtKB">
        <authorList>
            <consortium name="Ensembl"/>
        </authorList>
    </citation>
    <scope>IDENTIFICATION</scope>
</reference>
<organism evidence="2 3">
    <name type="scientific">Melopsittacus undulatus</name>
    <name type="common">Budgerigar</name>
    <name type="synonym">Psittacus undulatus</name>
    <dbReference type="NCBI Taxonomy" id="13146"/>
    <lineage>
        <taxon>Eukaryota</taxon>
        <taxon>Metazoa</taxon>
        <taxon>Chordata</taxon>
        <taxon>Craniata</taxon>
        <taxon>Vertebrata</taxon>
        <taxon>Euteleostomi</taxon>
        <taxon>Archelosauria</taxon>
        <taxon>Archosauria</taxon>
        <taxon>Dinosauria</taxon>
        <taxon>Saurischia</taxon>
        <taxon>Theropoda</taxon>
        <taxon>Coelurosauria</taxon>
        <taxon>Aves</taxon>
        <taxon>Neognathae</taxon>
        <taxon>Neoaves</taxon>
        <taxon>Telluraves</taxon>
        <taxon>Australaves</taxon>
        <taxon>Psittaciformes</taxon>
        <taxon>Psittaculidae</taxon>
        <taxon>Melopsittacus</taxon>
    </lineage>
</organism>
<dbReference type="SUPFAM" id="SSF49830">
    <property type="entry name" value="ENV polyprotein, receptor-binding domain"/>
    <property type="match status" value="1"/>
</dbReference>
<feature type="compositionally biased region" description="Polar residues" evidence="1">
    <location>
        <begin position="22"/>
        <end position="36"/>
    </location>
</feature>
<dbReference type="PANTHER" id="PTHR10424">
    <property type="entry name" value="VIRAL ENVELOPE PROTEIN"/>
    <property type="match status" value="1"/>
</dbReference>
<evidence type="ECO:0000313" key="3">
    <source>
        <dbReference type="Proteomes" id="UP000694405"/>
    </source>
</evidence>
<dbReference type="InterPro" id="IPR008981">
    <property type="entry name" value="FMuLV_rcpt-bd"/>
</dbReference>
<evidence type="ECO:0000256" key="1">
    <source>
        <dbReference type="SAM" id="MobiDB-lite"/>
    </source>
</evidence>
<proteinExistence type="predicted"/>
<reference evidence="2" key="1">
    <citation type="submission" date="2020-03" db="EMBL/GenBank/DDBJ databases">
        <title>Melopsittacus undulatus (budgerigar) genome, bMelUnd1, maternal haplotype with Z.</title>
        <authorList>
            <person name="Gedman G."/>
            <person name="Mountcastle J."/>
            <person name="Haase B."/>
            <person name="Formenti G."/>
            <person name="Wright T."/>
            <person name="Apodaca J."/>
            <person name="Pelan S."/>
            <person name="Chow W."/>
            <person name="Rhie A."/>
            <person name="Howe K."/>
            <person name="Fedrigo O."/>
            <person name="Jarvis E.D."/>
        </authorList>
    </citation>
    <scope>NUCLEOTIDE SEQUENCE [LARGE SCALE GENOMIC DNA]</scope>
</reference>
<dbReference type="Ensembl" id="ENSMUNT00000030451.1">
    <property type="protein sequence ID" value="ENSMUNP00000030140.1"/>
    <property type="gene ID" value="ENSMUNG00000021600.1"/>
</dbReference>
<dbReference type="Proteomes" id="UP000694405">
    <property type="component" value="Chromosome Z"/>
</dbReference>
<dbReference type="PANTHER" id="PTHR10424:SF82">
    <property type="entry name" value="ENVELOPE GLYCOPROTEIN-RELATED"/>
    <property type="match status" value="1"/>
</dbReference>
<dbReference type="CDD" id="cd09851">
    <property type="entry name" value="HTLV-1-like_HR1-HR2"/>
    <property type="match status" value="1"/>
</dbReference>
<reference evidence="2" key="2">
    <citation type="submission" date="2025-08" db="UniProtKB">
        <authorList>
            <consortium name="Ensembl"/>
        </authorList>
    </citation>
    <scope>IDENTIFICATION</scope>
</reference>
<accession>A0A8V5GZQ1</accession>
<dbReference type="Gene3D" id="1.10.287.210">
    <property type="match status" value="1"/>
</dbReference>
<dbReference type="Gene3D" id="3.90.310.10">
    <property type="entry name" value="ENV polyprotein, receptor-binding domain"/>
    <property type="match status" value="1"/>
</dbReference>
<dbReference type="Pfam" id="PF00429">
    <property type="entry name" value="TLV_coat"/>
    <property type="match status" value="1"/>
</dbReference>
<feature type="region of interest" description="Disordered" evidence="1">
    <location>
        <begin position="1"/>
        <end position="37"/>
    </location>
</feature>
<name>A0A8V5GZQ1_MELUD</name>
<dbReference type="SUPFAM" id="SSF58069">
    <property type="entry name" value="Virus ectodomain"/>
    <property type="match status" value="1"/>
</dbReference>
<dbReference type="AlphaFoldDB" id="A0A8V5GZQ1"/>
<protein>
    <submittedName>
        <fullName evidence="2">Uncharacterized protein</fullName>
    </submittedName>
</protein>
<dbReference type="InterPro" id="IPR018154">
    <property type="entry name" value="TLV/ENV_coat_polyprotein"/>
</dbReference>
<evidence type="ECO:0000313" key="2">
    <source>
        <dbReference type="Ensembl" id="ENSMUNP00000030140.1"/>
    </source>
</evidence>
<keyword evidence="3" id="KW-1185">Reference proteome</keyword>